<dbReference type="AlphaFoldDB" id="K7Z332"/>
<evidence type="ECO:0000259" key="2">
    <source>
        <dbReference type="Pfam" id="PF13116"/>
    </source>
</evidence>
<dbReference type="STRING" id="1193729.A1OE_170"/>
<reference evidence="3 4" key="1">
    <citation type="journal article" date="2012" name="Proc. Natl. Acad. Sci. U.S.A.">
        <title>Genome streamlining and chemical defense in a coral reef symbiosis.</title>
        <authorList>
            <person name="Kwan J.C."/>
            <person name="Donia M.S."/>
            <person name="Han A.W."/>
            <person name="Hirose E."/>
            <person name="Haygood M.G."/>
            <person name="Schmidt E.W."/>
        </authorList>
    </citation>
    <scope>NUCLEOTIDE SEQUENCE [LARGE SCALE GENOMIC DNA]</scope>
    <source>
        <strain evidence="3 4">L2</strain>
    </source>
</reference>
<keyword evidence="1" id="KW-1133">Transmembrane helix</keyword>
<dbReference type="eggNOG" id="COG3164">
    <property type="taxonomic scope" value="Bacteria"/>
</dbReference>
<organism evidence="3 4">
    <name type="scientific">Candidatus Endolissoclinum faulkneri L2</name>
    <dbReference type="NCBI Taxonomy" id="1193729"/>
    <lineage>
        <taxon>Bacteria</taxon>
        <taxon>Pseudomonadati</taxon>
        <taxon>Pseudomonadota</taxon>
        <taxon>Alphaproteobacteria</taxon>
        <taxon>Rhodospirillales</taxon>
        <taxon>Rhodospirillaceae</taxon>
        <taxon>Candidatus Endolissoclinum</taxon>
    </lineage>
</organism>
<feature type="transmembrane region" description="Helical" evidence="1">
    <location>
        <begin position="7"/>
        <end position="28"/>
    </location>
</feature>
<accession>K7Z332</accession>
<dbReference type="EMBL" id="CP003539">
    <property type="protein sequence ID" value="AFX98373.1"/>
    <property type="molecule type" value="Genomic_DNA"/>
</dbReference>
<feature type="domain" description="YhdP central" evidence="2">
    <location>
        <begin position="302"/>
        <end position="754"/>
    </location>
</feature>
<name>K7Z332_9PROT</name>
<dbReference type="Proteomes" id="UP000010077">
    <property type="component" value="Chromosome"/>
</dbReference>
<keyword evidence="1" id="KW-0472">Membrane</keyword>
<dbReference type="InterPro" id="IPR025263">
    <property type="entry name" value="YhdP_central"/>
</dbReference>
<keyword evidence="4" id="KW-1185">Reference proteome</keyword>
<dbReference type="OrthoDB" id="7161641at2"/>
<proteinExistence type="predicted"/>
<evidence type="ECO:0000313" key="4">
    <source>
        <dbReference type="Proteomes" id="UP000010077"/>
    </source>
</evidence>
<dbReference type="HOGENOM" id="CLU_294363_0_0_5"/>
<dbReference type="KEGG" id="thal:A1OE_170"/>
<gene>
    <name evidence="3" type="ORF">A1OE_170</name>
</gene>
<evidence type="ECO:0000256" key="1">
    <source>
        <dbReference type="SAM" id="Phobius"/>
    </source>
</evidence>
<sequence length="1030" mass="113970">MIFIIELFINLFISLAIGIYAFACFFSHREIEINWAKSYLENALNHTYCGITTQIGKASLRINIKDRNIDLIVKDIKIIGCNHLVSALIESISLQLSYESLLAGKIGPRYISIINPTIDIVKKTNGNVMLTNNTIRSCKSITSLNLNSMLKLILGERSSKGMLYFLREARFSDARIRLLNNALIQTDMLAKISVNIKLFSTHTYFHIKGYAKWFNSTTTPILLSGKYQPKNNCVSAQMQFATVSAVNLTASHPHPREISWIVLAISGTVTANSTLDSKTPVIHAKLNFGEGRINISKINPVPLAVSRGNLSLKITPNAKQIYVYLSLELKKALLTIKTHAIRDPAGYAIIIDTAISNFAVNLIKDFWPFQLSDKSRKWITNNLVNGQITNATLLAKGRIDSTKPILHPLNIIYGTIKFQGIDAYYFRPLPPITKTKGLVRFDNRSITTTIQSGHLGDLSIESLNIALVNLDQNKKEYAHVNLNIRGNTREALKVIALAYPNKIAKDTQKIEGIFGAKVKLDVPLINNFNINDIGFSVSANLKKVVIPNILHDTPLTNGDLELKLNRFGMCIKGKAKIGKIPVILKHDELFQSNRPFRSRSYVSAIADVSNFTTFGLDLSAYANGPISLNALVLKDLSGNVTATIKGDLQSTSIVASELGWSKPIDAKGSFQVYITHNKNNILTIPRFEFRANSLYAAGKVAFHINGEINAVLSAFCLGRTKATGTVKRQANGSLLIFLKGPSIDLVPILTMKQHSQHNMLDFNGQKVEAKFAAERIYLIRDIRLMPGILTIKHNGVNVDNFSLIGQVNGNPMRLLIQKEQGSQLLTAETNNVGRFLNAIGITKSIKGGRLRINGILITQGLNNNKMDLIMRIDNFYIVDPPFFAHLLSLISFSGLLDALSGNGIRFAETTAHILLTLNKIKIKNASAYGSGLRIEINGTILWPSKIVDIVCLIAPCYPIAKMTKEIPIVGSLLSVVNSMLQIKIALKGNLEKPKIKINTSIALTSKFLLNMLRISKNQLIEFLQLLLLES</sequence>
<evidence type="ECO:0000313" key="3">
    <source>
        <dbReference type="EMBL" id="AFX98373.1"/>
    </source>
</evidence>
<keyword evidence="1" id="KW-0812">Transmembrane</keyword>
<dbReference type="Pfam" id="PF13116">
    <property type="entry name" value="YhdP"/>
    <property type="match status" value="1"/>
</dbReference>
<protein>
    <recommendedName>
        <fullName evidence="2">YhdP central domain-containing protein</fullName>
    </recommendedName>
</protein>